<keyword evidence="1" id="KW-0862">Zinc</keyword>
<sequence length="327" mass="35360">MRGLWIAGAPTSPSAERDSGFARTRSSIPAPPDVPSPAATPNESITPMRKRTVALITVSAVVLAAVGAAYWAGRDLFHEPSARGVDSVVAELDGERVLGVFAHPDDEQTVNGLFWRASQDGAETAMITATRGEAGHQVPVVARQEDLGTVRAAEALKNSFNLGVDEHEVWEYPDGGLPDIDEDELVERVADAMRDFRPDVVVAFWPESGATGHADHMEMGRVTELAIAELEESGGSYTGPDHLVYTISPTKALTTFGGETGAFVVANQPEPDYAMPAEVGKKFEGWQIHASQRDFMPASYILPTWVVYALWDHEFYTVRDLGTDPLA</sequence>
<keyword evidence="3" id="KW-1133">Transmembrane helix</keyword>
<dbReference type="OrthoDB" id="3514174at2"/>
<dbReference type="Proteomes" id="UP000433071">
    <property type="component" value="Unassembled WGS sequence"/>
</dbReference>
<dbReference type="InterPro" id="IPR024078">
    <property type="entry name" value="LmbE-like_dom_sf"/>
</dbReference>
<evidence type="ECO:0000256" key="1">
    <source>
        <dbReference type="ARBA" id="ARBA00022833"/>
    </source>
</evidence>
<accession>A0A6I3MAF7</accession>
<evidence type="ECO:0000256" key="3">
    <source>
        <dbReference type="SAM" id="Phobius"/>
    </source>
</evidence>
<name>A0A6I3MAF7_9MICO</name>
<evidence type="ECO:0008006" key="6">
    <source>
        <dbReference type="Google" id="ProtNLM"/>
    </source>
</evidence>
<feature type="region of interest" description="Disordered" evidence="2">
    <location>
        <begin position="1"/>
        <end position="45"/>
    </location>
</feature>
<dbReference type="Gene3D" id="3.40.50.10320">
    <property type="entry name" value="LmbE-like"/>
    <property type="match status" value="1"/>
</dbReference>
<dbReference type="PANTHER" id="PTHR12993:SF11">
    <property type="entry name" value="N-ACETYLGLUCOSAMINYL-PHOSPHATIDYLINOSITOL DE-N-ACETYLASE"/>
    <property type="match status" value="1"/>
</dbReference>
<keyword evidence="3" id="KW-0812">Transmembrane</keyword>
<proteinExistence type="predicted"/>
<dbReference type="SUPFAM" id="SSF102588">
    <property type="entry name" value="LmbE-like"/>
    <property type="match status" value="1"/>
</dbReference>
<reference evidence="4 5" key="1">
    <citation type="submission" date="2019-11" db="EMBL/GenBank/DDBJ databases">
        <title>Agromyces kandeliae sp. nov., isolated from mangrove soil.</title>
        <authorList>
            <person name="Wang R."/>
        </authorList>
    </citation>
    <scope>NUCLEOTIDE SEQUENCE [LARGE SCALE GENOMIC DNA]</scope>
    <source>
        <strain evidence="4 5">JCM 11433</strain>
    </source>
</reference>
<dbReference type="InterPro" id="IPR003737">
    <property type="entry name" value="GlcNAc_PI_deacetylase-related"/>
</dbReference>
<dbReference type="PANTHER" id="PTHR12993">
    <property type="entry name" value="N-ACETYLGLUCOSAMINYL-PHOSPHATIDYLINOSITOL DE-N-ACETYLASE-RELATED"/>
    <property type="match status" value="1"/>
</dbReference>
<evidence type="ECO:0000313" key="5">
    <source>
        <dbReference type="Proteomes" id="UP000433071"/>
    </source>
</evidence>
<keyword evidence="5" id="KW-1185">Reference proteome</keyword>
<evidence type="ECO:0000256" key="2">
    <source>
        <dbReference type="SAM" id="MobiDB-lite"/>
    </source>
</evidence>
<dbReference type="GO" id="GO:0016137">
    <property type="term" value="P:glycoside metabolic process"/>
    <property type="evidence" value="ECO:0007669"/>
    <property type="project" value="UniProtKB-ARBA"/>
</dbReference>
<gene>
    <name evidence="4" type="ORF">GJ743_19065</name>
</gene>
<dbReference type="Pfam" id="PF02585">
    <property type="entry name" value="PIG-L"/>
    <property type="match status" value="1"/>
</dbReference>
<dbReference type="AlphaFoldDB" id="A0A6I3MAF7"/>
<organism evidence="4 5">
    <name type="scientific">Agromyces bracchium</name>
    <dbReference type="NCBI Taxonomy" id="88376"/>
    <lineage>
        <taxon>Bacteria</taxon>
        <taxon>Bacillati</taxon>
        <taxon>Actinomycetota</taxon>
        <taxon>Actinomycetes</taxon>
        <taxon>Micrococcales</taxon>
        <taxon>Microbacteriaceae</taxon>
        <taxon>Agromyces</taxon>
    </lineage>
</organism>
<dbReference type="EMBL" id="WMLB01000047">
    <property type="protein sequence ID" value="MTH70469.1"/>
    <property type="molecule type" value="Genomic_DNA"/>
</dbReference>
<feature type="transmembrane region" description="Helical" evidence="3">
    <location>
        <begin position="53"/>
        <end position="73"/>
    </location>
</feature>
<comment type="caution">
    <text evidence="4">The sequence shown here is derived from an EMBL/GenBank/DDBJ whole genome shotgun (WGS) entry which is preliminary data.</text>
</comment>
<protein>
    <recommendedName>
        <fullName evidence="6">PIG-L family deacetylase</fullName>
    </recommendedName>
</protein>
<keyword evidence="3" id="KW-0472">Membrane</keyword>
<dbReference type="GO" id="GO:0016811">
    <property type="term" value="F:hydrolase activity, acting on carbon-nitrogen (but not peptide) bonds, in linear amides"/>
    <property type="evidence" value="ECO:0007669"/>
    <property type="project" value="TreeGrafter"/>
</dbReference>
<evidence type="ECO:0000313" key="4">
    <source>
        <dbReference type="EMBL" id="MTH70469.1"/>
    </source>
</evidence>